<organism evidence="1">
    <name type="scientific">marine metagenome</name>
    <dbReference type="NCBI Taxonomy" id="408172"/>
    <lineage>
        <taxon>unclassified sequences</taxon>
        <taxon>metagenomes</taxon>
        <taxon>ecological metagenomes</taxon>
    </lineage>
</organism>
<protein>
    <submittedName>
        <fullName evidence="1">Uncharacterized protein</fullName>
    </submittedName>
</protein>
<evidence type="ECO:0000313" key="1">
    <source>
        <dbReference type="EMBL" id="SVA25468.1"/>
    </source>
</evidence>
<feature type="non-terminal residue" evidence="1">
    <location>
        <position position="57"/>
    </location>
</feature>
<proteinExistence type="predicted"/>
<sequence length="57" mass="6896">MNLNYHSFDWLNIAKKIGGAENVTRAKNHIFNWYKKKYYKILSTMETILICKRFINI</sequence>
<gene>
    <name evidence="1" type="ORF">METZ01_LOCUS78322</name>
</gene>
<name>A0A381UCY7_9ZZZZ</name>
<reference evidence="1" key="1">
    <citation type="submission" date="2018-05" db="EMBL/GenBank/DDBJ databases">
        <authorList>
            <person name="Lanie J.A."/>
            <person name="Ng W.-L."/>
            <person name="Kazmierczak K.M."/>
            <person name="Andrzejewski T.M."/>
            <person name="Davidsen T.M."/>
            <person name="Wayne K.J."/>
            <person name="Tettelin H."/>
            <person name="Glass J.I."/>
            <person name="Rusch D."/>
            <person name="Podicherti R."/>
            <person name="Tsui H.-C.T."/>
            <person name="Winkler M.E."/>
        </authorList>
    </citation>
    <scope>NUCLEOTIDE SEQUENCE</scope>
</reference>
<dbReference type="AlphaFoldDB" id="A0A381UCY7"/>
<accession>A0A381UCY7</accession>
<dbReference type="EMBL" id="UINC01006097">
    <property type="protein sequence ID" value="SVA25468.1"/>
    <property type="molecule type" value="Genomic_DNA"/>
</dbReference>